<evidence type="ECO:0000256" key="3">
    <source>
        <dbReference type="RuleBase" id="RU004075"/>
    </source>
</evidence>
<dbReference type="PANTHER" id="PTHR43586">
    <property type="entry name" value="CYSTEINE DESULFURASE"/>
    <property type="match status" value="1"/>
</dbReference>
<dbReference type="InterPro" id="IPR015421">
    <property type="entry name" value="PyrdxlP-dep_Trfase_major"/>
</dbReference>
<protein>
    <submittedName>
        <fullName evidence="6">Cysteine desulfurase</fullName>
    </submittedName>
</protein>
<dbReference type="InterPro" id="IPR015422">
    <property type="entry name" value="PyrdxlP-dep_Trfase_small"/>
</dbReference>
<dbReference type="GO" id="GO:0003824">
    <property type="term" value="F:catalytic activity"/>
    <property type="evidence" value="ECO:0007669"/>
    <property type="project" value="UniProtKB-ARBA"/>
</dbReference>
<name>A0A1Q6R2Z4_9FIRM</name>
<feature type="domain" description="Aminotransferase class V" evidence="5">
    <location>
        <begin position="3"/>
        <end position="369"/>
    </location>
</feature>
<dbReference type="InterPro" id="IPR020578">
    <property type="entry name" value="Aminotrans_V_PyrdxlP_BS"/>
</dbReference>
<dbReference type="InterPro" id="IPR015424">
    <property type="entry name" value="PyrdxlP-dep_Trfase"/>
</dbReference>
<dbReference type="RefSeq" id="WP_303680307.1">
    <property type="nucleotide sequence ID" value="NZ_MNTG01000042.1"/>
</dbReference>
<sequence>MAYFDNAATTFPKPDSVYEFMSEFYKNSGANAGRGNYGMAQSAGALLKDTRKRIQELFHCPAKQVVFTPTATIALNIIIQGLIKKGLKNIYISPFEHNAVTRTLHYYEQSGAIKVVQLQVQKDLSYDLLRIRYQFDEVKPDAVIVSHASNVIGLIAPVEEIFAIAKDYDAVTVADMSQTAGLVDTNVGLNTFDFAVFAGHKTMYGPTGISGFVMKLEIVLEPVIFGGTGFESANQNMPNSLPERYEMGTSNIVGIAGLNAALKWLDEQGKDTVWKREVEHRRRLLSIIEQYDFLKVVGNNDQQKFVGIVSCVMNGISSDSAGGIFDRYGISVRTGLQCAPLAHQFLGTYPAGTIRFSVGYFTSDEDFTALERALEEIEDCL</sequence>
<evidence type="ECO:0000313" key="6">
    <source>
        <dbReference type="EMBL" id="OLA36686.1"/>
    </source>
</evidence>
<reference evidence="6 7" key="1">
    <citation type="journal article" date="2016" name="Nat. Biotechnol.">
        <title>Measurement of bacterial replication rates in microbial communities.</title>
        <authorList>
            <person name="Brown C.T."/>
            <person name="Olm M.R."/>
            <person name="Thomas B.C."/>
            <person name="Banfield J.F."/>
        </authorList>
    </citation>
    <scope>NUCLEOTIDE SEQUENCE [LARGE SCALE GENOMIC DNA]</scope>
    <source>
        <strain evidence="6">46_33</strain>
    </source>
</reference>
<dbReference type="SUPFAM" id="SSF53383">
    <property type="entry name" value="PLP-dependent transferases"/>
    <property type="match status" value="1"/>
</dbReference>
<dbReference type="InterPro" id="IPR000192">
    <property type="entry name" value="Aminotrans_V_dom"/>
</dbReference>
<evidence type="ECO:0000313" key="7">
    <source>
        <dbReference type="Proteomes" id="UP000186777"/>
    </source>
</evidence>
<keyword evidence="2" id="KW-0663">Pyridoxal phosphate</keyword>
<evidence type="ECO:0000259" key="5">
    <source>
        <dbReference type="Pfam" id="PF00266"/>
    </source>
</evidence>
<comment type="cofactor">
    <cofactor evidence="1 4">
        <name>pyridoxal 5'-phosphate</name>
        <dbReference type="ChEBI" id="CHEBI:597326"/>
    </cofactor>
</comment>
<evidence type="ECO:0000256" key="2">
    <source>
        <dbReference type="ARBA" id="ARBA00022898"/>
    </source>
</evidence>
<dbReference type="Gene3D" id="3.90.1150.10">
    <property type="entry name" value="Aspartate Aminotransferase, domain 1"/>
    <property type="match status" value="1"/>
</dbReference>
<dbReference type="AlphaFoldDB" id="A0A1Q6R2Z4"/>
<dbReference type="InterPro" id="IPR010969">
    <property type="entry name" value="Cys_dSase-rel_unknwn_funct"/>
</dbReference>
<dbReference type="PROSITE" id="PS00595">
    <property type="entry name" value="AA_TRANSFER_CLASS_5"/>
    <property type="match status" value="1"/>
</dbReference>
<dbReference type="NCBIfam" id="TIGR01977">
    <property type="entry name" value="am_tr_V_EF2568"/>
    <property type="match status" value="1"/>
</dbReference>
<dbReference type="STRING" id="626940.BHW43_09070"/>
<dbReference type="Proteomes" id="UP000186777">
    <property type="component" value="Unassembled WGS sequence"/>
</dbReference>
<evidence type="ECO:0000256" key="4">
    <source>
        <dbReference type="RuleBase" id="RU004504"/>
    </source>
</evidence>
<organism evidence="6 7">
    <name type="scientific">Phascolarctobacterium succinatutens</name>
    <dbReference type="NCBI Taxonomy" id="626940"/>
    <lineage>
        <taxon>Bacteria</taxon>
        <taxon>Bacillati</taxon>
        <taxon>Bacillota</taxon>
        <taxon>Negativicutes</taxon>
        <taxon>Acidaminococcales</taxon>
        <taxon>Acidaminococcaceae</taxon>
        <taxon>Phascolarctobacterium</taxon>
    </lineage>
</organism>
<dbReference type="Gene3D" id="3.40.640.10">
    <property type="entry name" value="Type I PLP-dependent aspartate aminotransferase-like (Major domain)"/>
    <property type="match status" value="1"/>
</dbReference>
<dbReference type="Pfam" id="PF00266">
    <property type="entry name" value="Aminotran_5"/>
    <property type="match status" value="1"/>
</dbReference>
<comment type="caution">
    <text evidence="6">The sequence shown here is derived from an EMBL/GenBank/DDBJ whole genome shotgun (WGS) entry which is preliminary data.</text>
</comment>
<evidence type="ECO:0000256" key="1">
    <source>
        <dbReference type="ARBA" id="ARBA00001933"/>
    </source>
</evidence>
<proteinExistence type="inferred from homology"/>
<comment type="similarity">
    <text evidence="3">Belongs to the class-V pyridoxal-phosphate-dependent aminotransferase family.</text>
</comment>
<gene>
    <name evidence="6" type="ORF">BHW43_09070</name>
</gene>
<dbReference type="PANTHER" id="PTHR43586:SF4">
    <property type="entry name" value="ISOPENICILLIN N EPIMERASE"/>
    <property type="match status" value="1"/>
</dbReference>
<dbReference type="EMBL" id="MNTG01000042">
    <property type="protein sequence ID" value="OLA36686.1"/>
    <property type="molecule type" value="Genomic_DNA"/>
</dbReference>
<accession>A0A1Q6R2Z4</accession>